<accession>A0A0L8UZF7</accession>
<dbReference type="Proteomes" id="UP000214596">
    <property type="component" value="Unassembled WGS sequence"/>
</dbReference>
<dbReference type="RefSeq" id="WP_005479249.1">
    <property type="nucleotide sequence ID" value="NZ_CAMFHK010000005.1"/>
</dbReference>
<comment type="caution">
    <text evidence="3">The sequence shown here is derived from an EMBL/GenBank/DDBJ whole genome shotgun (WGS) entry which is preliminary data.</text>
</comment>
<dbReference type="Proteomes" id="UP000037697">
    <property type="component" value="Unassembled WGS sequence"/>
</dbReference>
<dbReference type="EMBL" id="LIRS01000006">
    <property type="protein sequence ID" value="KOY42519.1"/>
    <property type="molecule type" value="Genomic_DNA"/>
</dbReference>
<dbReference type="Proteomes" id="UP001253193">
    <property type="component" value="Unassembled WGS sequence"/>
</dbReference>
<dbReference type="EMBL" id="NIXT01000343">
    <property type="protein sequence ID" value="OXE33322.1"/>
    <property type="molecule type" value="Genomic_DNA"/>
</dbReference>
<sequence length="66" mass="7290">MNDVLTIKASNHLDTQTLLTTQDSQLHQEVWGHVKALVELGVFEDATNGIENVLAPYMAEVNAELI</sequence>
<dbReference type="EMBL" id="JAUHGG010000002">
    <property type="protein sequence ID" value="MDS1820441.1"/>
    <property type="molecule type" value="Genomic_DNA"/>
</dbReference>
<name>A0A0L8UZF7_VIBPH</name>
<gene>
    <name evidence="1" type="ORF">ACX05_00745</name>
    <name evidence="3" type="ORF">CA163_08140</name>
    <name evidence="2" type="ORF">QX249_07215</name>
</gene>
<organism evidence="3 5">
    <name type="scientific">Vibrio parahaemolyticus</name>
    <dbReference type="NCBI Taxonomy" id="670"/>
    <lineage>
        <taxon>Bacteria</taxon>
        <taxon>Pseudomonadati</taxon>
        <taxon>Pseudomonadota</taxon>
        <taxon>Gammaproteobacteria</taxon>
        <taxon>Vibrionales</taxon>
        <taxon>Vibrionaceae</taxon>
        <taxon>Vibrio</taxon>
    </lineage>
</organism>
<proteinExistence type="predicted"/>
<dbReference type="OrthoDB" id="9952916at2"/>
<dbReference type="AlphaFoldDB" id="A0A0L8UZF7"/>
<evidence type="ECO:0000313" key="5">
    <source>
        <dbReference type="Proteomes" id="UP000214596"/>
    </source>
</evidence>
<evidence type="ECO:0000313" key="1">
    <source>
        <dbReference type="EMBL" id="KOY42519.1"/>
    </source>
</evidence>
<evidence type="ECO:0000313" key="3">
    <source>
        <dbReference type="EMBL" id="OXE33322.1"/>
    </source>
</evidence>
<reference evidence="2" key="3">
    <citation type="submission" date="2023-06" db="EMBL/GenBank/DDBJ databases">
        <title>Genomic Diversity of Vibrio spp. and Metagenomic Analysis of Pathogens in Florida Gulf Coastal Waters Following Hurricane Ian.</title>
        <authorList>
            <person name="Brumfield K.D."/>
        </authorList>
    </citation>
    <scope>NUCLEOTIDE SEQUENCE</scope>
    <source>
        <strain evidence="2">WBS2B-138</strain>
    </source>
</reference>
<evidence type="ECO:0000313" key="2">
    <source>
        <dbReference type="EMBL" id="MDS1820441.1"/>
    </source>
</evidence>
<protein>
    <submittedName>
        <fullName evidence="3">Uncharacterized protein</fullName>
    </submittedName>
</protein>
<dbReference type="GeneID" id="1191125"/>
<reference evidence="1 4" key="1">
    <citation type="submission" date="2015-07" db="EMBL/GenBank/DDBJ databases">
        <title>Foodborne Vibrio parahaemolyticus Isolates.</title>
        <authorList>
            <person name="Ronholm J."/>
            <person name="Petronella N."/>
            <person name="Kenwell R."/>
            <person name="Banerjee S."/>
        </authorList>
    </citation>
    <scope>NUCLEOTIDE SEQUENCE [LARGE SCALE GENOMIC DNA]</scope>
    <source>
        <strain evidence="1 4">HS-06-05</strain>
    </source>
</reference>
<reference evidence="3 5" key="2">
    <citation type="journal article" date="2017" name="Appl. Environ. Microbiol.">
        <title>Parallel evolution of two clades of a major Atlantic endemic Vibrio parahaemolyticus pathogen lineage by independent acquisition of related pathogenicity islands.</title>
        <authorList>
            <person name="Xu F."/>
            <person name="Gonzalez-Escalona N."/>
            <person name="Drees K.P."/>
            <person name="Sebra R.P."/>
            <person name="Cooper V.S."/>
            <person name="Jones S.H."/>
            <person name="Whistler C.A."/>
        </authorList>
    </citation>
    <scope>NUCLEOTIDE SEQUENCE [LARGE SCALE GENOMIC DNA]</scope>
    <source>
        <strain evidence="3 5">MAVP-3</strain>
    </source>
</reference>
<evidence type="ECO:0000313" key="4">
    <source>
        <dbReference type="Proteomes" id="UP000037697"/>
    </source>
</evidence>